<evidence type="ECO:0008006" key="3">
    <source>
        <dbReference type="Google" id="ProtNLM"/>
    </source>
</evidence>
<dbReference type="RefSeq" id="WP_200898585.1">
    <property type="nucleotide sequence ID" value="NZ_LGSS01000013.1"/>
</dbReference>
<accession>A0A0L0W8T3</accession>
<proteinExistence type="predicted"/>
<dbReference type="InterPro" id="IPR023198">
    <property type="entry name" value="PGP-like_dom2"/>
</dbReference>
<reference evidence="2" key="1">
    <citation type="submission" date="2015-07" db="EMBL/GenBank/DDBJ databases">
        <title>Draft genome sequence of the purine-degrading Gottschalkia purinilyticum DSM 1384 (formerly Clostridium purinilyticum).</title>
        <authorList>
            <person name="Poehlein A."/>
            <person name="Schiel-Bengelsdorf B."/>
            <person name="Bengelsdorf F.R."/>
            <person name="Daniel R."/>
            <person name="Duerre P."/>
        </authorList>
    </citation>
    <scope>NUCLEOTIDE SEQUENCE [LARGE SCALE GENOMIC DNA]</scope>
    <source>
        <strain evidence="2">DSM 1384</strain>
    </source>
</reference>
<protein>
    <recommendedName>
        <fullName evidence="3">Haloacid dehalogenase-like hydrolase</fullName>
    </recommendedName>
</protein>
<dbReference type="InterPro" id="IPR023214">
    <property type="entry name" value="HAD_sf"/>
</dbReference>
<keyword evidence="2" id="KW-1185">Reference proteome</keyword>
<evidence type="ECO:0000313" key="2">
    <source>
        <dbReference type="Proteomes" id="UP000037267"/>
    </source>
</evidence>
<sequence>MIFFDLDGTLLDHKLSEYLGVKALYKINKEYFNVNQNEFYHMWCNISEKNFRRFLDGELTFENQRNERIKEIFALSGVKLSDDEAEKSFKPIYQVMKIIG</sequence>
<dbReference type="EMBL" id="LGSS01000013">
    <property type="protein sequence ID" value="KNF07705.1"/>
    <property type="molecule type" value="Genomic_DNA"/>
</dbReference>
<dbReference type="STRING" id="1503.CLPU_13c00470"/>
<name>A0A0L0W8T3_GOTPU</name>
<dbReference type="Gene3D" id="1.10.150.240">
    <property type="entry name" value="Putative phosphatase, domain 2"/>
    <property type="match status" value="1"/>
</dbReference>
<gene>
    <name evidence="1" type="ORF">CLPU_13c00470</name>
</gene>
<dbReference type="InterPro" id="IPR036412">
    <property type="entry name" value="HAD-like_sf"/>
</dbReference>
<comment type="caution">
    <text evidence="1">The sequence shown here is derived from an EMBL/GenBank/DDBJ whole genome shotgun (WGS) entry which is preliminary data.</text>
</comment>
<evidence type="ECO:0000313" key="1">
    <source>
        <dbReference type="EMBL" id="KNF07705.1"/>
    </source>
</evidence>
<dbReference type="AlphaFoldDB" id="A0A0L0W8T3"/>
<dbReference type="SUPFAM" id="SSF56784">
    <property type="entry name" value="HAD-like"/>
    <property type="match status" value="1"/>
</dbReference>
<dbReference type="Gene3D" id="3.40.50.1000">
    <property type="entry name" value="HAD superfamily/HAD-like"/>
    <property type="match status" value="1"/>
</dbReference>
<organism evidence="1 2">
    <name type="scientific">Gottschalkia purinilytica</name>
    <name type="common">Clostridium purinilyticum</name>
    <dbReference type="NCBI Taxonomy" id="1503"/>
    <lineage>
        <taxon>Bacteria</taxon>
        <taxon>Bacillati</taxon>
        <taxon>Bacillota</taxon>
        <taxon>Tissierellia</taxon>
        <taxon>Tissierellales</taxon>
        <taxon>Gottschalkiaceae</taxon>
        <taxon>Gottschalkia</taxon>
    </lineage>
</organism>
<dbReference type="Proteomes" id="UP000037267">
    <property type="component" value="Unassembled WGS sequence"/>
</dbReference>